<accession>E4XEG9</accession>
<feature type="compositionally biased region" description="Polar residues" evidence="1">
    <location>
        <begin position="211"/>
        <end position="229"/>
    </location>
</feature>
<dbReference type="InParanoid" id="E4XEG9"/>
<keyword evidence="2" id="KW-0812">Transmembrane</keyword>
<evidence type="ECO:0000256" key="1">
    <source>
        <dbReference type="SAM" id="MobiDB-lite"/>
    </source>
</evidence>
<keyword evidence="2" id="KW-1133">Transmembrane helix</keyword>
<evidence type="ECO:0000256" key="2">
    <source>
        <dbReference type="SAM" id="Phobius"/>
    </source>
</evidence>
<evidence type="ECO:0000313" key="4">
    <source>
        <dbReference type="Proteomes" id="UP000001307"/>
    </source>
</evidence>
<evidence type="ECO:0000313" key="3">
    <source>
        <dbReference type="EMBL" id="CBY09572.1"/>
    </source>
</evidence>
<name>E4XEG9_OIKDI</name>
<feature type="region of interest" description="Disordered" evidence="1">
    <location>
        <begin position="209"/>
        <end position="247"/>
    </location>
</feature>
<organism evidence="3">
    <name type="scientific">Oikopleura dioica</name>
    <name type="common">Tunicate</name>
    <dbReference type="NCBI Taxonomy" id="34765"/>
    <lineage>
        <taxon>Eukaryota</taxon>
        <taxon>Metazoa</taxon>
        <taxon>Chordata</taxon>
        <taxon>Tunicata</taxon>
        <taxon>Appendicularia</taxon>
        <taxon>Copelata</taxon>
        <taxon>Oikopleuridae</taxon>
        <taxon>Oikopleura</taxon>
    </lineage>
</organism>
<keyword evidence="2" id="KW-0472">Membrane</keyword>
<dbReference type="Proteomes" id="UP000001307">
    <property type="component" value="Unassembled WGS sequence"/>
</dbReference>
<dbReference type="EMBL" id="FN653041">
    <property type="protein sequence ID" value="CBY09572.1"/>
    <property type="molecule type" value="Genomic_DNA"/>
</dbReference>
<reference evidence="3" key="1">
    <citation type="journal article" date="2010" name="Science">
        <title>Plasticity of animal genome architecture unmasked by rapid evolution of a pelagic tunicate.</title>
        <authorList>
            <person name="Denoeud F."/>
            <person name="Henriet S."/>
            <person name="Mungpakdee S."/>
            <person name="Aury J.M."/>
            <person name="Da Silva C."/>
            <person name="Brinkmann H."/>
            <person name="Mikhaleva J."/>
            <person name="Olsen L.C."/>
            <person name="Jubin C."/>
            <person name="Canestro C."/>
            <person name="Bouquet J.M."/>
            <person name="Danks G."/>
            <person name="Poulain J."/>
            <person name="Campsteijn C."/>
            <person name="Adamski M."/>
            <person name="Cross I."/>
            <person name="Yadetie F."/>
            <person name="Muffato M."/>
            <person name="Louis A."/>
            <person name="Butcher S."/>
            <person name="Tsagkogeorga G."/>
            <person name="Konrad A."/>
            <person name="Singh S."/>
            <person name="Jensen M.F."/>
            <person name="Cong E.H."/>
            <person name="Eikeseth-Otteraa H."/>
            <person name="Noel B."/>
            <person name="Anthouard V."/>
            <person name="Porcel B.M."/>
            <person name="Kachouri-Lafond R."/>
            <person name="Nishino A."/>
            <person name="Ugolini M."/>
            <person name="Chourrout P."/>
            <person name="Nishida H."/>
            <person name="Aasland R."/>
            <person name="Huzurbazar S."/>
            <person name="Westhof E."/>
            <person name="Delsuc F."/>
            <person name="Lehrach H."/>
            <person name="Reinhardt R."/>
            <person name="Weissenbach J."/>
            <person name="Roy S.W."/>
            <person name="Artiguenave F."/>
            <person name="Postlethwait J.H."/>
            <person name="Manak J.R."/>
            <person name="Thompson E.M."/>
            <person name="Jaillon O."/>
            <person name="Du Pasquier L."/>
            <person name="Boudinot P."/>
            <person name="Liberles D.A."/>
            <person name="Volff J.N."/>
            <person name="Philippe H."/>
            <person name="Lenhard B."/>
            <person name="Roest Crollius H."/>
            <person name="Wincker P."/>
            <person name="Chourrout D."/>
        </authorList>
    </citation>
    <scope>NUCLEOTIDE SEQUENCE [LARGE SCALE GENOMIC DNA]</scope>
</reference>
<protein>
    <submittedName>
        <fullName evidence="3">Uncharacterized protein</fullName>
    </submittedName>
</protein>
<feature type="transmembrane region" description="Helical" evidence="2">
    <location>
        <begin position="437"/>
        <end position="457"/>
    </location>
</feature>
<gene>
    <name evidence="3" type="ORF">GSOID_T00008577001</name>
</gene>
<sequence length="515" mass="58183">MDFETFISKSTEESLSAGVVVEWTTDTIFHILGSYGLLVIAVIYKVQDLLSDKCSCFFDGQKHYENYINHYCWMNSDEPVVMQQIKLSDYLTYAFFGGAIAMAAPRLYWNFKVGNVLRSYMVKTYTKFLLDEVANKLRVHVKEGLWGGTGRIHSAYDKHSITFSGSSKYQKLTPESFIKMHGIELTEDEEDRLMRGDLTGFKEVNTKNESDTSITVKKNEYPKTNNSMTAKPAATKNDVEKKHKQNSTQVNISMITKEKEQLLKNSAMQDPAKTSDSQDSICVKKCSCCRCCEINDRNLLSMLMFRNFSTLASIPLIVSVHNATNPAGSKTELNSKIYDDQGEEKPDIKPINHGMLWCVLQSWSNRQNFSGNKLLRIYAKRLGGAAFLSLVFFLAITATFIRLDIKNIHEDPVSCLVEPMPNVTIHAVCVYPSLGDMFVPIISAMVLSGICFLLTLVRINKVFISPETDSIGYNFLSYVFGDALTFSTIWQRHSSKNDKIGAKIHAKLRTITDQQ</sequence>
<proteinExistence type="predicted"/>
<keyword evidence="4" id="KW-1185">Reference proteome</keyword>
<dbReference type="AlphaFoldDB" id="E4XEG9"/>
<feature type="transmembrane region" description="Helical" evidence="2">
    <location>
        <begin position="382"/>
        <end position="401"/>
    </location>
</feature>